<evidence type="ECO:0000256" key="2">
    <source>
        <dbReference type="ARBA" id="ARBA00006526"/>
    </source>
</evidence>
<dbReference type="InterPro" id="IPR003593">
    <property type="entry name" value="AAA+_ATPase"/>
</dbReference>
<evidence type="ECO:0000313" key="19">
    <source>
        <dbReference type="EMBL" id="MDQ0021740.1"/>
    </source>
</evidence>
<keyword evidence="13" id="KW-0238">DNA-binding</keyword>
<gene>
    <name evidence="19" type="ORF">J2X94_003926</name>
</gene>
<dbReference type="InterPro" id="IPR017871">
    <property type="entry name" value="ABC_transporter-like_CS"/>
</dbReference>
<feature type="domain" description="ABC transporter" evidence="18">
    <location>
        <begin position="492"/>
        <end position="828"/>
    </location>
</feature>
<name>A0ABT9TF67_9GAMM</name>
<evidence type="ECO:0000256" key="9">
    <source>
        <dbReference type="ARBA" id="ARBA00022771"/>
    </source>
</evidence>
<keyword evidence="11" id="KW-0067">ATP-binding</keyword>
<evidence type="ECO:0000256" key="17">
    <source>
        <dbReference type="ARBA" id="ARBA00042156"/>
    </source>
</evidence>
<dbReference type="RefSeq" id="WP_307618621.1">
    <property type="nucleotide sequence ID" value="NZ_JAUSSJ010000009.1"/>
</dbReference>
<keyword evidence="3" id="KW-0963">Cytoplasm</keyword>
<comment type="similarity">
    <text evidence="15">Belongs to the ABC transporter superfamily. UvrA family.</text>
</comment>
<evidence type="ECO:0000256" key="6">
    <source>
        <dbReference type="ARBA" id="ARBA00022741"/>
    </source>
</evidence>
<keyword evidence="5" id="KW-0677">Repeat</keyword>
<accession>A0ABT9TF67</accession>
<dbReference type="Pfam" id="PF17755">
    <property type="entry name" value="UvrA_DNA-bind"/>
    <property type="match status" value="1"/>
</dbReference>
<evidence type="ECO:0000256" key="7">
    <source>
        <dbReference type="ARBA" id="ARBA00022763"/>
    </source>
</evidence>
<evidence type="ECO:0000256" key="4">
    <source>
        <dbReference type="ARBA" id="ARBA00022723"/>
    </source>
</evidence>
<dbReference type="InterPro" id="IPR027417">
    <property type="entry name" value="P-loop_NTPase"/>
</dbReference>
<keyword evidence="10" id="KW-0862">Zinc</keyword>
<keyword evidence="12" id="KW-0267">Excision nuclease</keyword>
<evidence type="ECO:0000259" key="18">
    <source>
        <dbReference type="PROSITE" id="PS50893"/>
    </source>
</evidence>
<reference evidence="19 20" key="1">
    <citation type="submission" date="2023-07" db="EMBL/GenBank/DDBJ databases">
        <title>Sorghum-associated microbial communities from plants grown in Nebraska, USA.</title>
        <authorList>
            <person name="Schachtman D."/>
        </authorList>
    </citation>
    <scope>NUCLEOTIDE SEQUENCE [LARGE SCALE GENOMIC DNA]</scope>
    <source>
        <strain evidence="19 20">CC49</strain>
    </source>
</reference>
<evidence type="ECO:0000256" key="12">
    <source>
        <dbReference type="ARBA" id="ARBA00022881"/>
    </source>
</evidence>
<dbReference type="SMART" id="SM00382">
    <property type="entry name" value="AAA"/>
    <property type="match status" value="2"/>
</dbReference>
<evidence type="ECO:0000256" key="3">
    <source>
        <dbReference type="ARBA" id="ARBA00022490"/>
    </source>
</evidence>
<comment type="similarity">
    <text evidence="2">Belongs to the ABC transporter superfamily. Drug exporter-2 (TC 3.A.1.117) family.</text>
</comment>
<evidence type="ECO:0000256" key="11">
    <source>
        <dbReference type="ARBA" id="ARBA00022840"/>
    </source>
</evidence>
<dbReference type="PROSITE" id="PS00211">
    <property type="entry name" value="ABC_TRANSPORTER_1"/>
    <property type="match status" value="1"/>
</dbReference>
<comment type="subcellular location">
    <subcellularLocation>
        <location evidence="1">Cytoplasm</location>
    </subcellularLocation>
</comment>
<protein>
    <recommendedName>
        <fullName evidence="16">UvrABC system protein A</fullName>
    </recommendedName>
    <alternativeName>
        <fullName evidence="17">Excinuclease ABC subunit A</fullName>
    </alternativeName>
</protein>
<keyword evidence="8" id="KW-0228">DNA excision</keyword>
<evidence type="ECO:0000256" key="15">
    <source>
        <dbReference type="ARBA" id="ARBA00038000"/>
    </source>
</evidence>
<keyword evidence="14" id="KW-0234">DNA repair</keyword>
<dbReference type="PANTHER" id="PTHR43152">
    <property type="entry name" value="UVRABC SYSTEM PROTEIN A"/>
    <property type="match status" value="1"/>
</dbReference>
<dbReference type="EMBL" id="JAUSSJ010000009">
    <property type="protein sequence ID" value="MDQ0021740.1"/>
    <property type="molecule type" value="Genomic_DNA"/>
</dbReference>
<evidence type="ECO:0000256" key="14">
    <source>
        <dbReference type="ARBA" id="ARBA00023204"/>
    </source>
</evidence>
<keyword evidence="20" id="KW-1185">Reference proteome</keyword>
<keyword evidence="9" id="KW-0863">Zinc-finger</keyword>
<keyword evidence="4" id="KW-0479">Metal-binding</keyword>
<evidence type="ECO:0000256" key="1">
    <source>
        <dbReference type="ARBA" id="ARBA00004496"/>
    </source>
</evidence>
<dbReference type="PANTHER" id="PTHR43152:SF1">
    <property type="entry name" value="UVRA PROTEIN"/>
    <property type="match status" value="1"/>
</dbReference>
<keyword evidence="6" id="KW-0547">Nucleotide-binding</keyword>
<dbReference type="PROSITE" id="PS50893">
    <property type="entry name" value="ABC_TRANSPORTER_2"/>
    <property type="match status" value="1"/>
</dbReference>
<evidence type="ECO:0000256" key="16">
    <source>
        <dbReference type="ARBA" id="ARBA00039316"/>
    </source>
</evidence>
<comment type="caution">
    <text evidence="19">The sequence shown here is derived from an EMBL/GenBank/DDBJ whole genome shotgun (WGS) entry which is preliminary data.</text>
</comment>
<evidence type="ECO:0000256" key="10">
    <source>
        <dbReference type="ARBA" id="ARBA00022833"/>
    </source>
</evidence>
<organism evidence="19 20">
    <name type="scientific">[Curtobacterium] plantarum</name>
    <dbReference type="NCBI Taxonomy" id="221276"/>
    <lineage>
        <taxon>Bacteria</taxon>
        <taxon>Pseudomonadati</taxon>
        <taxon>Pseudomonadota</taxon>
        <taxon>Gammaproteobacteria</taxon>
        <taxon>Enterobacterales</taxon>
        <taxon>Erwiniaceae</taxon>
        <taxon>Pantoea</taxon>
    </lineage>
</organism>
<proteinExistence type="inferred from homology"/>
<sequence length="848" mass="91703">MTEQRNADHYRADEHIDPYISVQGARTHNLKDVSLRFPRNAMVVFTGVSGSGKSSLAFDTLYAEAQRRFIESVSPHARRLIDQAAAPDVDNIDGLPPAVALQQSRAGAQERSTVGSLTRISVTLRLLFSRAGVRPEGVPFMTADFFSPNNPEGACPHCQGLGRVHTVKTESMVPDGSLSIRQGAIASWPRGWHNKNLRSILETLGYDVDAPWNTLSARDQQWILLTDEQPSVPIFVGLNAEQREKALATGEEPAYTGTYTSAAKIVLQSYSGGSETTKKRLARFVTVTPCSECHGKRLNRDALSVTFAGHDIASLSELSVSELAELLKPYARGASPDLPAEAALREAVIRMASDICMRLEQLETLGLGHLAPGRRTTVLSSGELQRVRLATQLISRLFGVLYVLDEPSAGLHPDDVKSLLASLKNLVRAGNSLVVVEHNIDLIAEADWLIEVGPGPGTHGGEIVYNGEPAGLEEVSASPTSAYLFSRNYTGLRQRRPAESWLCFEQVYCNNIAGVDIAIPLGRMTAITGVSGSGKSTLLNRVLPEMLGRFDKTPDIEEGEEEDLVPDVKGQVVSGSDAIGRLVRIDQRPIGRTPRSNLATYTGFFDIVRRLFADTDAAKAKGFSASRFSFNLPAGRCPACEGQGQISIELLFMPSATATCSVCAGSRYNPETLEVKWNNLTIADVLDLTVDDATEVFHGHDGIQRSLKALTSLGLGYLTLGQPATELSGGECQRIKLAWELQRVQRTPTLYLLDEPSTGLHPSDMDKLLVVLDELVKRGHTVIMAEHNMRIVAEADWVIDLGPGSGLKGGRIVSSGSPEEVSASAESLTAPWLSAQLKKRAGDPDCGG</sequence>
<dbReference type="SUPFAM" id="SSF52540">
    <property type="entry name" value="P-loop containing nucleoside triphosphate hydrolases"/>
    <property type="match status" value="2"/>
</dbReference>
<dbReference type="Gene3D" id="1.20.1580.10">
    <property type="entry name" value="ABC transporter ATPase like domain"/>
    <property type="match status" value="2"/>
</dbReference>
<evidence type="ECO:0000256" key="8">
    <source>
        <dbReference type="ARBA" id="ARBA00022769"/>
    </source>
</evidence>
<dbReference type="InterPro" id="IPR041552">
    <property type="entry name" value="UvrA_DNA-bd"/>
</dbReference>
<dbReference type="Proteomes" id="UP001244623">
    <property type="component" value="Unassembled WGS sequence"/>
</dbReference>
<dbReference type="Gene3D" id="1.10.8.280">
    <property type="entry name" value="ABC transporter ATPase domain-like"/>
    <property type="match status" value="1"/>
</dbReference>
<keyword evidence="7" id="KW-0227">DNA damage</keyword>
<evidence type="ECO:0000256" key="5">
    <source>
        <dbReference type="ARBA" id="ARBA00022737"/>
    </source>
</evidence>
<evidence type="ECO:0000313" key="20">
    <source>
        <dbReference type="Proteomes" id="UP001244623"/>
    </source>
</evidence>
<dbReference type="Gene3D" id="3.40.50.300">
    <property type="entry name" value="P-loop containing nucleotide triphosphate hydrolases"/>
    <property type="match status" value="2"/>
</dbReference>
<dbReference type="InterPro" id="IPR003439">
    <property type="entry name" value="ABC_transporter-like_ATP-bd"/>
</dbReference>
<evidence type="ECO:0000256" key="13">
    <source>
        <dbReference type="ARBA" id="ARBA00023125"/>
    </source>
</evidence>